<evidence type="ECO:0000256" key="2">
    <source>
        <dbReference type="ARBA" id="ARBA00022679"/>
    </source>
</evidence>
<evidence type="ECO:0000256" key="3">
    <source>
        <dbReference type="ARBA" id="ARBA00022741"/>
    </source>
</evidence>
<evidence type="ECO:0000313" key="8">
    <source>
        <dbReference type="EMBL" id="AXH67879.1"/>
    </source>
</evidence>
<sequence length="288" mass="31525">MAVHLRAYNEKLGTVRDVAVPFQFPGGEWDLKNVHEFDNRVTWVADVRGADLNDLMAAALLSNVAVQRGEDFVLMVPYLPAARADRGHPTGCVVYADLLAAMHTTNIITVDPHSYRMPDYLRATAGAVAALDPLPLLDRALESQGHWRYDAIIAPDKGAVDRAGAIAKHYGLDLVVCDKERDFDTGRITKYRVPILSTKGKYLVVDDICDGGGTFALLASEALISKPNLDLWVTHGIFSGKATMLPSYYGRIMTTDSHPGHNRVGVATSIVPTFTYMHETMVKGLSDD</sequence>
<dbReference type="PANTHER" id="PTHR10210:SF32">
    <property type="entry name" value="RIBOSE-PHOSPHATE PYROPHOSPHOKINASE 2"/>
    <property type="match status" value="1"/>
</dbReference>
<dbReference type="GeneID" id="63209886"/>
<dbReference type="InterPro" id="IPR005946">
    <property type="entry name" value="Rib-P_diPkinase"/>
</dbReference>
<dbReference type="GO" id="GO:0002189">
    <property type="term" value="C:ribose phosphate diphosphokinase complex"/>
    <property type="evidence" value="ECO:0007669"/>
    <property type="project" value="TreeGrafter"/>
</dbReference>
<reference evidence="9" key="1">
    <citation type="submission" date="2018-07" db="EMBL/GenBank/DDBJ databases">
        <authorList>
            <person name="Quirk P.G."/>
            <person name="Krulwich T.A."/>
        </authorList>
    </citation>
    <scope>NUCLEOTIDE SEQUENCE [LARGE SCALE GENOMIC DNA]</scope>
</reference>
<dbReference type="GO" id="GO:0016301">
    <property type="term" value="F:kinase activity"/>
    <property type="evidence" value="ECO:0007669"/>
    <property type="project" value="UniProtKB-KW"/>
</dbReference>
<dbReference type="GO" id="GO:0005524">
    <property type="term" value="F:ATP binding"/>
    <property type="evidence" value="ECO:0007669"/>
    <property type="project" value="UniProtKB-KW"/>
</dbReference>
<protein>
    <recommendedName>
        <fullName evidence="1">ribose-phosphate diphosphokinase</fullName>
        <ecNumber evidence="1">2.7.6.1</ecNumber>
    </recommendedName>
</protein>
<dbReference type="EMBL" id="MH576973">
    <property type="protein sequence ID" value="AXH67879.1"/>
    <property type="molecule type" value="Genomic_DNA"/>
</dbReference>
<dbReference type="SUPFAM" id="SSF53271">
    <property type="entry name" value="PRTase-like"/>
    <property type="match status" value="1"/>
</dbReference>
<evidence type="ECO:0000256" key="1">
    <source>
        <dbReference type="ARBA" id="ARBA00013247"/>
    </source>
</evidence>
<organism evidence="8 9">
    <name type="scientific">Mycobacterium phage Bromden</name>
    <dbReference type="NCBI Taxonomy" id="2283252"/>
    <lineage>
        <taxon>Viruses</taxon>
        <taxon>Duplodnaviria</taxon>
        <taxon>Heunggongvirae</taxon>
        <taxon>Uroviricota</taxon>
        <taxon>Caudoviricetes</taxon>
        <taxon>Vilmaviridae</taxon>
        <taxon>Lclasvirinae</taxon>
        <taxon>Bromdenvirus</taxon>
        <taxon>Bromdenvirus bromden</taxon>
    </lineage>
</organism>
<keyword evidence="5" id="KW-0067">ATP-binding</keyword>
<evidence type="ECO:0000256" key="6">
    <source>
        <dbReference type="ARBA" id="ARBA00049535"/>
    </source>
</evidence>
<evidence type="ECO:0000259" key="7">
    <source>
        <dbReference type="Pfam" id="PF00156"/>
    </source>
</evidence>
<evidence type="ECO:0000313" key="9">
    <source>
        <dbReference type="Proteomes" id="UP000258832"/>
    </source>
</evidence>
<proteinExistence type="predicted"/>
<dbReference type="Proteomes" id="UP000258832">
    <property type="component" value="Segment"/>
</dbReference>
<comment type="catalytic activity">
    <reaction evidence="6">
        <text>D-ribose 5-phosphate + ATP = 5-phospho-alpha-D-ribose 1-diphosphate + AMP + H(+)</text>
        <dbReference type="Rhea" id="RHEA:15609"/>
        <dbReference type="ChEBI" id="CHEBI:15378"/>
        <dbReference type="ChEBI" id="CHEBI:30616"/>
        <dbReference type="ChEBI" id="CHEBI:58017"/>
        <dbReference type="ChEBI" id="CHEBI:78346"/>
        <dbReference type="ChEBI" id="CHEBI:456215"/>
        <dbReference type="EC" id="2.7.6.1"/>
    </reaction>
</comment>
<dbReference type="InterPro" id="IPR029057">
    <property type="entry name" value="PRTase-like"/>
</dbReference>
<keyword evidence="9" id="KW-1185">Reference proteome</keyword>
<keyword evidence="4" id="KW-0418">Kinase</keyword>
<name>A0A345MBK8_9CAUD</name>
<dbReference type="Gene3D" id="3.40.50.2020">
    <property type="match status" value="2"/>
</dbReference>
<keyword evidence="2 8" id="KW-0808">Transferase</keyword>
<dbReference type="CDD" id="cd06223">
    <property type="entry name" value="PRTases_typeI"/>
    <property type="match status" value="1"/>
</dbReference>
<dbReference type="GO" id="GO:0006015">
    <property type="term" value="P:5-phosphoribose 1-diphosphate biosynthetic process"/>
    <property type="evidence" value="ECO:0007669"/>
    <property type="project" value="TreeGrafter"/>
</dbReference>
<dbReference type="EC" id="2.7.6.1" evidence="1"/>
<feature type="domain" description="Phosphoribosyltransferase" evidence="7">
    <location>
        <begin position="147"/>
        <end position="215"/>
    </location>
</feature>
<dbReference type="Pfam" id="PF00156">
    <property type="entry name" value="Pribosyltran"/>
    <property type="match status" value="1"/>
</dbReference>
<gene>
    <name evidence="8" type="primary">74</name>
    <name evidence="8" type="ORF">SEA_BROMDEN_74</name>
</gene>
<dbReference type="RefSeq" id="YP_010013304.1">
    <property type="nucleotide sequence ID" value="NC_053510.1"/>
</dbReference>
<evidence type="ECO:0000256" key="4">
    <source>
        <dbReference type="ARBA" id="ARBA00022777"/>
    </source>
</evidence>
<dbReference type="GO" id="GO:0000287">
    <property type="term" value="F:magnesium ion binding"/>
    <property type="evidence" value="ECO:0007669"/>
    <property type="project" value="InterPro"/>
</dbReference>
<accession>A0A345MBK8</accession>
<evidence type="ECO:0000256" key="5">
    <source>
        <dbReference type="ARBA" id="ARBA00022840"/>
    </source>
</evidence>
<dbReference type="KEGG" id="vg:63209886"/>
<dbReference type="GO" id="GO:0006164">
    <property type="term" value="P:purine nucleotide biosynthetic process"/>
    <property type="evidence" value="ECO:0007669"/>
    <property type="project" value="TreeGrafter"/>
</dbReference>
<keyword evidence="3" id="KW-0547">Nucleotide-binding</keyword>
<dbReference type="InterPro" id="IPR000836">
    <property type="entry name" value="PRTase_dom"/>
</dbReference>
<dbReference type="PANTHER" id="PTHR10210">
    <property type="entry name" value="RIBOSE-PHOSPHATE DIPHOSPHOKINASE FAMILY MEMBER"/>
    <property type="match status" value="1"/>
</dbReference>
<dbReference type="GO" id="GO:0004749">
    <property type="term" value="F:ribose phosphate diphosphokinase activity"/>
    <property type="evidence" value="ECO:0007669"/>
    <property type="project" value="UniProtKB-EC"/>
</dbReference>